<dbReference type="InterPro" id="IPR004089">
    <property type="entry name" value="MCPsignal_dom"/>
</dbReference>
<dbReference type="AlphaFoldDB" id="A0A7S9HCS4"/>
<feature type="domain" description="HAMP" evidence="15">
    <location>
        <begin position="308"/>
        <end position="362"/>
    </location>
</feature>
<evidence type="ECO:0000256" key="3">
    <source>
        <dbReference type="ARBA" id="ARBA00022481"/>
    </source>
</evidence>
<dbReference type="Gene3D" id="1.10.287.950">
    <property type="entry name" value="Methyl-accepting chemotaxis protein"/>
    <property type="match status" value="1"/>
</dbReference>
<evidence type="ECO:0000256" key="2">
    <source>
        <dbReference type="ARBA" id="ARBA00022475"/>
    </source>
</evidence>
<evidence type="ECO:0000256" key="11">
    <source>
        <dbReference type="PROSITE-ProRule" id="PRU00284"/>
    </source>
</evidence>
<feature type="transmembrane region" description="Helical" evidence="12">
    <location>
        <begin position="12"/>
        <end position="30"/>
    </location>
</feature>
<dbReference type="PROSITE" id="PS50192">
    <property type="entry name" value="T_SNARE"/>
    <property type="match status" value="1"/>
</dbReference>
<dbReference type="InterPro" id="IPR000727">
    <property type="entry name" value="T_SNARE_dom"/>
</dbReference>
<keyword evidence="6 12" id="KW-0812">Transmembrane</keyword>
<comment type="subcellular location">
    <subcellularLocation>
        <location evidence="1">Cell inner membrane</location>
        <topology evidence="1">Multi-pass membrane protein</topology>
    </subcellularLocation>
</comment>
<keyword evidence="17" id="KW-1185">Reference proteome</keyword>
<evidence type="ECO:0000256" key="4">
    <source>
        <dbReference type="ARBA" id="ARBA00022500"/>
    </source>
</evidence>
<dbReference type="FunFam" id="1.10.287.950:FF:000001">
    <property type="entry name" value="Methyl-accepting chemotaxis sensory transducer"/>
    <property type="match status" value="1"/>
</dbReference>
<evidence type="ECO:0000256" key="1">
    <source>
        <dbReference type="ARBA" id="ARBA00004429"/>
    </source>
</evidence>
<evidence type="ECO:0000256" key="5">
    <source>
        <dbReference type="ARBA" id="ARBA00022519"/>
    </source>
</evidence>
<evidence type="ECO:0000259" key="13">
    <source>
        <dbReference type="PROSITE" id="PS50111"/>
    </source>
</evidence>
<dbReference type="InterPro" id="IPR033479">
    <property type="entry name" value="dCache_1"/>
</dbReference>
<feature type="domain" description="Methyl-accepting transducer" evidence="13">
    <location>
        <begin position="367"/>
        <end position="603"/>
    </location>
</feature>
<dbReference type="EMBL" id="CP064795">
    <property type="protein sequence ID" value="QPG05465.1"/>
    <property type="molecule type" value="Genomic_DNA"/>
</dbReference>
<dbReference type="PANTHER" id="PTHR32089">
    <property type="entry name" value="METHYL-ACCEPTING CHEMOTAXIS PROTEIN MCPB"/>
    <property type="match status" value="1"/>
</dbReference>
<dbReference type="Proteomes" id="UP000595095">
    <property type="component" value="Chromosome"/>
</dbReference>
<evidence type="ECO:0000259" key="14">
    <source>
        <dbReference type="PROSITE" id="PS50192"/>
    </source>
</evidence>
<keyword evidence="8 12" id="KW-0472">Membrane</keyword>
<keyword evidence="9 11" id="KW-0807">Transducer</keyword>
<dbReference type="SMART" id="SM00283">
    <property type="entry name" value="MA"/>
    <property type="match status" value="1"/>
</dbReference>
<dbReference type="InterPro" id="IPR003660">
    <property type="entry name" value="HAMP_dom"/>
</dbReference>
<keyword evidence="7 12" id="KW-1133">Transmembrane helix</keyword>
<dbReference type="SUPFAM" id="SSF58104">
    <property type="entry name" value="Methyl-accepting chemotaxis protein (MCP) signaling domain"/>
    <property type="match status" value="1"/>
</dbReference>
<proteinExistence type="inferred from homology"/>
<dbReference type="PROSITE" id="PS50111">
    <property type="entry name" value="CHEMOTAXIS_TRANSDUC_2"/>
    <property type="match status" value="1"/>
</dbReference>
<dbReference type="PROSITE" id="PS50885">
    <property type="entry name" value="HAMP"/>
    <property type="match status" value="1"/>
</dbReference>
<evidence type="ECO:0000256" key="9">
    <source>
        <dbReference type="ARBA" id="ARBA00023224"/>
    </source>
</evidence>
<name>A0A7S9HCS4_9ALTE</name>
<dbReference type="Pfam" id="PF02743">
    <property type="entry name" value="dCache_1"/>
    <property type="match status" value="1"/>
</dbReference>
<evidence type="ECO:0000256" key="8">
    <source>
        <dbReference type="ARBA" id="ARBA00023136"/>
    </source>
</evidence>
<organism evidence="16 17">
    <name type="scientific">Salinimonas marina</name>
    <dbReference type="NCBI Taxonomy" id="2785918"/>
    <lineage>
        <taxon>Bacteria</taxon>
        <taxon>Pseudomonadati</taxon>
        <taxon>Pseudomonadota</taxon>
        <taxon>Gammaproteobacteria</taxon>
        <taxon>Alteromonadales</taxon>
        <taxon>Alteromonadaceae</taxon>
        <taxon>Alteromonas/Salinimonas group</taxon>
        <taxon>Salinimonas</taxon>
    </lineage>
</organism>
<reference evidence="16 17" key="1">
    <citation type="submission" date="2020-11" db="EMBL/GenBank/DDBJ databases">
        <title>Complete genome sequence for Salinimonas sp. strain G2-b.</title>
        <authorList>
            <person name="Park S.-J."/>
        </authorList>
    </citation>
    <scope>NUCLEOTIDE SEQUENCE [LARGE SCALE GENOMIC DNA]</scope>
    <source>
        <strain evidence="16 17">G2-b</strain>
    </source>
</reference>
<keyword evidence="2" id="KW-1003">Cell membrane</keyword>
<feature type="domain" description="T-SNARE coiled-coil homology" evidence="14">
    <location>
        <begin position="554"/>
        <end position="616"/>
    </location>
</feature>
<dbReference type="CDD" id="cd06225">
    <property type="entry name" value="HAMP"/>
    <property type="match status" value="1"/>
</dbReference>
<sequence>MNISTFSIKQKLIVILMVAVLLSTALVGLLSQYITRDLLRTSVEQTQLPNIVKQLGNRVDKEATMMTTVAHAIATNPDILAWSAAGADNREEQKVVRYLNELAEFNGLAAASFVDRQTFKYWNLEGFLRTLKNDERDGWFFSYKDSGEPVSLSLYSEAGVGYRLFANYQQLNGRGMSGVAKSVDELVSILNNVHIADSGLVYLVDKNGAIIAHPDTRQVGKASLADFSSSQVAATLLNPGEFNLAQHSIDGEQHILASSFVPSANWYVVAQVPEAELYTGLNSAMRQLILWAVAVALLFAGLGVLLAGSITRPIEQLSNTFVQLGRGDGDLTTRLPPPAQQEMRQLVEGFNRFVESLHNTIVAVANTSQQLRDSAAGVAERSKVTEQNSKTQRDRTIQVATALTEMGSSVAEIARSANQAATDAHASTATTLQGREQTRSAVSAIDILAGHVQSASNTIGALDEHTSAIGGILDTIRSISEQTNLLALNAAIEAARAGEHGRGFSVVADEVRTLAQRAAGATDEIQEKIDSFRQDSVQAVSQMQASREQTGLVVNAANEIDALLQQISQGITSINDMNTQVATATEQQHLVVDDINKNISDISVNSDENLATASRLVEVSAQLDELASELTSQVAKFRY</sequence>
<accession>A0A7S9HCS4</accession>
<dbReference type="GO" id="GO:0007165">
    <property type="term" value="P:signal transduction"/>
    <property type="evidence" value="ECO:0007669"/>
    <property type="project" value="UniProtKB-KW"/>
</dbReference>
<comment type="similarity">
    <text evidence="10">Belongs to the methyl-accepting chemotaxis (MCP) protein family.</text>
</comment>
<evidence type="ECO:0000256" key="6">
    <source>
        <dbReference type="ARBA" id="ARBA00022692"/>
    </source>
</evidence>
<dbReference type="GO" id="GO:0005886">
    <property type="term" value="C:plasma membrane"/>
    <property type="evidence" value="ECO:0007669"/>
    <property type="project" value="UniProtKB-SubCell"/>
</dbReference>
<dbReference type="PANTHER" id="PTHR32089:SF39">
    <property type="entry name" value="METHYL-ACCEPTING CHEMOTAXIS PROTEIN HLYB"/>
    <property type="match status" value="1"/>
</dbReference>
<evidence type="ECO:0000256" key="12">
    <source>
        <dbReference type="SAM" id="Phobius"/>
    </source>
</evidence>
<evidence type="ECO:0000313" key="17">
    <source>
        <dbReference type="Proteomes" id="UP000595095"/>
    </source>
</evidence>
<keyword evidence="5" id="KW-0997">Cell inner membrane</keyword>
<dbReference type="Pfam" id="PF00672">
    <property type="entry name" value="HAMP"/>
    <property type="match status" value="1"/>
</dbReference>
<protein>
    <submittedName>
        <fullName evidence="16">Methyl-accepting chemotaxis protein</fullName>
    </submittedName>
</protein>
<feature type="transmembrane region" description="Helical" evidence="12">
    <location>
        <begin position="288"/>
        <end position="310"/>
    </location>
</feature>
<evidence type="ECO:0000256" key="10">
    <source>
        <dbReference type="ARBA" id="ARBA00029447"/>
    </source>
</evidence>
<dbReference type="GO" id="GO:0006935">
    <property type="term" value="P:chemotaxis"/>
    <property type="evidence" value="ECO:0007669"/>
    <property type="project" value="UniProtKB-KW"/>
</dbReference>
<gene>
    <name evidence="16" type="ORF">IT774_15440</name>
</gene>
<dbReference type="SMART" id="SM00304">
    <property type="entry name" value="HAMP"/>
    <property type="match status" value="1"/>
</dbReference>
<dbReference type="KEGG" id="smaa:IT774_15440"/>
<dbReference type="Pfam" id="PF00015">
    <property type="entry name" value="MCPsignal"/>
    <property type="match status" value="1"/>
</dbReference>
<keyword evidence="4" id="KW-0145">Chemotaxis</keyword>
<dbReference type="RefSeq" id="WP_195810555.1">
    <property type="nucleotide sequence ID" value="NZ_CP064795.1"/>
</dbReference>
<keyword evidence="3" id="KW-0488">Methylation</keyword>
<evidence type="ECO:0000313" key="16">
    <source>
        <dbReference type="EMBL" id="QPG05465.1"/>
    </source>
</evidence>
<dbReference type="CDD" id="cd12912">
    <property type="entry name" value="PDC2_MCP_like"/>
    <property type="match status" value="1"/>
</dbReference>
<evidence type="ECO:0000259" key="15">
    <source>
        <dbReference type="PROSITE" id="PS50885"/>
    </source>
</evidence>
<dbReference type="Gene3D" id="3.30.450.20">
    <property type="entry name" value="PAS domain"/>
    <property type="match status" value="1"/>
</dbReference>
<evidence type="ECO:0000256" key="7">
    <source>
        <dbReference type="ARBA" id="ARBA00022989"/>
    </source>
</evidence>
<dbReference type="CDD" id="cd11386">
    <property type="entry name" value="MCP_signal"/>
    <property type="match status" value="1"/>
</dbReference>